<evidence type="ECO:0000313" key="2">
    <source>
        <dbReference type="Proteomes" id="UP000053171"/>
    </source>
</evidence>
<dbReference type="PATRIC" id="fig|37923.9.peg.1075"/>
<reference evidence="1" key="1">
    <citation type="submission" date="2016-06" db="EMBL/GenBank/DDBJ databases">
        <title>Identification of putative biosynthetic pathways for the production of bioactive secondary metabolites by the marine actinomycete Kocuria kristinae RUTW2-3.</title>
        <authorList>
            <person name="Waterworth S.C."/>
            <person name="Walmsley T.A."/>
            <person name="Matongo T."/>
            <person name="Davies-Coleman M.T."/>
            <person name="Dorrington R.A."/>
        </authorList>
    </citation>
    <scope>NUCLEOTIDE SEQUENCE [LARGE SCALE GENOMIC DNA]</scope>
    <source>
        <strain evidence="1">RUTW2-3</strain>
    </source>
</reference>
<gene>
    <name evidence="1" type="ORF">AN277_0205040</name>
</gene>
<sequence length="59" mass="6482">MNGRAWASAISVPLVPSMRSRRLLRVVSRMPLCPVKVTAPGRATSPEVPFQVPVPSLQW</sequence>
<evidence type="ECO:0000313" key="1">
    <source>
        <dbReference type="EMBL" id="OAX52172.1"/>
    </source>
</evidence>
<dbReference type="EMBL" id="LJBJ02000007">
    <property type="protein sequence ID" value="OAX52172.1"/>
    <property type="molecule type" value="Genomic_DNA"/>
</dbReference>
<name>A0A147E9M3_9MICC</name>
<accession>A0A147E9M3</accession>
<organism evidence="1 2">
    <name type="scientific">Rothia kristinae</name>
    <dbReference type="NCBI Taxonomy" id="37923"/>
    <lineage>
        <taxon>Bacteria</taxon>
        <taxon>Bacillati</taxon>
        <taxon>Actinomycetota</taxon>
        <taxon>Actinomycetes</taxon>
        <taxon>Micrococcales</taxon>
        <taxon>Micrococcaceae</taxon>
        <taxon>Rothia</taxon>
    </lineage>
</organism>
<comment type="caution">
    <text evidence="1">The sequence shown here is derived from an EMBL/GenBank/DDBJ whole genome shotgun (WGS) entry which is preliminary data.</text>
</comment>
<keyword evidence="2" id="KW-1185">Reference proteome</keyword>
<proteinExistence type="predicted"/>
<dbReference type="Proteomes" id="UP000053171">
    <property type="component" value="Unassembled WGS sequence"/>
</dbReference>
<protein>
    <submittedName>
        <fullName evidence="1">Uncharacterized protein</fullName>
    </submittedName>
</protein>
<dbReference type="AlphaFoldDB" id="A0A147E9M3"/>